<organism evidence="2 3">
    <name type="scientific">Rosa chinensis</name>
    <name type="common">China rose</name>
    <dbReference type="NCBI Taxonomy" id="74649"/>
    <lineage>
        <taxon>Eukaryota</taxon>
        <taxon>Viridiplantae</taxon>
        <taxon>Streptophyta</taxon>
        <taxon>Embryophyta</taxon>
        <taxon>Tracheophyta</taxon>
        <taxon>Spermatophyta</taxon>
        <taxon>Magnoliopsida</taxon>
        <taxon>eudicotyledons</taxon>
        <taxon>Gunneridae</taxon>
        <taxon>Pentapetalae</taxon>
        <taxon>rosids</taxon>
        <taxon>fabids</taxon>
        <taxon>Rosales</taxon>
        <taxon>Rosaceae</taxon>
        <taxon>Rosoideae</taxon>
        <taxon>Rosoideae incertae sedis</taxon>
        <taxon>Rosa</taxon>
    </lineage>
</organism>
<dbReference type="Gramene" id="PRQ18914">
    <property type="protein sequence ID" value="PRQ18914"/>
    <property type="gene ID" value="RchiOBHm_Chr7g0211411"/>
</dbReference>
<sequence>MHLCGIVTYLFVFPLSSHYSSLLFLQSPCLLETLIIIFSYRLYKILKIYIN</sequence>
<name>A0A2P6PAG2_ROSCH</name>
<feature type="transmembrane region" description="Helical" evidence="1">
    <location>
        <begin position="23"/>
        <end position="43"/>
    </location>
</feature>
<proteinExistence type="predicted"/>
<evidence type="ECO:0000313" key="3">
    <source>
        <dbReference type="Proteomes" id="UP000238479"/>
    </source>
</evidence>
<keyword evidence="1" id="KW-1133">Transmembrane helix</keyword>
<protein>
    <submittedName>
        <fullName evidence="2">Uncharacterized protein</fullName>
    </submittedName>
</protein>
<reference evidence="2 3" key="1">
    <citation type="journal article" date="2018" name="Nat. Genet.">
        <title>The Rosa genome provides new insights in the design of modern roses.</title>
        <authorList>
            <person name="Bendahmane M."/>
        </authorList>
    </citation>
    <scope>NUCLEOTIDE SEQUENCE [LARGE SCALE GENOMIC DNA]</scope>
    <source>
        <strain evidence="3">cv. Old Blush</strain>
    </source>
</reference>
<dbReference type="Proteomes" id="UP000238479">
    <property type="component" value="Chromosome 7"/>
</dbReference>
<accession>A0A2P6PAG2</accession>
<keyword evidence="3" id="KW-1185">Reference proteome</keyword>
<keyword evidence="1" id="KW-0472">Membrane</keyword>
<keyword evidence="1" id="KW-0812">Transmembrane</keyword>
<evidence type="ECO:0000256" key="1">
    <source>
        <dbReference type="SAM" id="Phobius"/>
    </source>
</evidence>
<evidence type="ECO:0000313" key="2">
    <source>
        <dbReference type="EMBL" id="PRQ18914.1"/>
    </source>
</evidence>
<comment type="caution">
    <text evidence="2">The sequence shown here is derived from an EMBL/GenBank/DDBJ whole genome shotgun (WGS) entry which is preliminary data.</text>
</comment>
<gene>
    <name evidence="2" type="ORF">RchiOBHm_Chr7g0211411</name>
</gene>
<dbReference type="AlphaFoldDB" id="A0A2P6PAG2"/>
<dbReference type="EMBL" id="PDCK01000045">
    <property type="protein sequence ID" value="PRQ18914.1"/>
    <property type="molecule type" value="Genomic_DNA"/>
</dbReference>